<dbReference type="AlphaFoldDB" id="A0A8K0R1I9"/>
<sequence>MGDQRTRRVLRINPTPFRPTLLSIPPSPFSPRTPLTPAPKYHRADTTPYLQHENFESQTHDAPSSPLAWTWQCHQCSRSYSLSATRRCLDDGHAFCSGTTVLKSARIGKAARRSKRHRACKSEFDYSGWKDWGRWKRARTGLGVRSQSTVSANEYADREKDAGSGKKLRNCWLTCDYPSECRWGRQFGVHTPLSPTFPSVQIHSEPIDLDATPRHISEGVLKAENLHLDRAVETEEGSVVGKKTDLWGLLASAKKRKSGGGGGKMSPLASCGDDREGGGIGHEKDGDGDIVMQNIDPALLALPDPGTTDAIPAPVSSQTVGSVARDMLRDLLNRKSSRRGRVNTTGRGQGDEYPAPLLMVPKSVLAKERDDVKMGDPEAMLEGFAPLERVRSRRVGVVVQ</sequence>
<evidence type="ECO:0000256" key="1">
    <source>
        <dbReference type="SAM" id="MobiDB-lite"/>
    </source>
</evidence>
<proteinExistence type="predicted"/>
<feature type="region of interest" description="Disordered" evidence="1">
    <location>
        <begin position="256"/>
        <end position="287"/>
    </location>
</feature>
<name>A0A8K0R1I9_9PLEO</name>
<feature type="region of interest" description="Disordered" evidence="1">
    <location>
        <begin position="16"/>
        <end position="43"/>
    </location>
</feature>
<feature type="region of interest" description="Disordered" evidence="1">
    <location>
        <begin position="336"/>
        <end position="355"/>
    </location>
</feature>
<keyword evidence="3" id="KW-1185">Reference proteome</keyword>
<feature type="compositionally biased region" description="Pro residues" evidence="1">
    <location>
        <begin position="25"/>
        <end position="37"/>
    </location>
</feature>
<evidence type="ECO:0000313" key="2">
    <source>
        <dbReference type="EMBL" id="KAH7080733.1"/>
    </source>
</evidence>
<dbReference type="EMBL" id="JAGMVJ010000015">
    <property type="protein sequence ID" value="KAH7080733.1"/>
    <property type="molecule type" value="Genomic_DNA"/>
</dbReference>
<accession>A0A8K0R1I9</accession>
<gene>
    <name evidence="2" type="ORF">FB567DRAFT_500734</name>
</gene>
<reference evidence="2" key="1">
    <citation type="journal article" date="2021" name="Nat. Commun.">
        <title>Genetic determinants of endophytism in the Arabidopsis root mycobiome.</title>
        <authorList>
            <person name="Mesny F."/>
            <person name="Miyauchi S."/>
            <person name="Thiergart T."/>
            <person name="Pickel B."/>
            <person name="Atanasova L."/>
            <person name="Karlsson M."/>
            <person name="Huettel B."/>
            <person name="Barry K.W."/>
            <person name="Haridas S."/>
            <person name="Chen C."/>
            <person name="Bauer D."/>
            <person name="Andreopoulos W."/>
            <person name="Pangilinan J."/>
            <person name="LaButti K."/>
            <person name="Riley R."/>
            <person name="Lipzen A."/>
            <person name="Clum A."/>
            <person name="Drula E."/>
            <person name="Henrissat B."/>
            <person name="Kohler A."/>
            <person name="Grigoriev I.V."/>
            <person name="Martin F.M."/>
            <person name="Hacquard S."/>
        </authorList>
    </citation>
    <scope>NUCLEOTIDE SEQUENCE</scope>
    <source>
        <strain evidence="2">MPI-SDFR-AT-0120</strain>
    </source>
</reference>
<feature type="compositionally biased region" description="Basic and acidic residues" evidence="1">
    <location>
        <begin position="272"/>
        <end position="287"/>
    </location>
</feature>
<dbReference type="Proteomes" id="UP000813461">
    <property type="component" value="Unassembled WGS sequence"/>
</dbReference>
<comment type="caution">
    <text evidence="2">The sequence shown here is derived from an EMBL/GenBank/DDBJ whole genome shotgun (WGS) entry which is preliminary data.</text>
</comment>
<protein>
    <submittedName>
        <fullName evidence="2">Uncharacterized protein</fullName>
    </submittedName>
</protein>
<dbReference type="OrthoDB" id="5396104at2759"/>
<evidence type="ECO:0000313" key="3">
    <source>
        <dbReference type="Proteomes" id="UP000813461"/>
    </source>
</evidence>
<organism evidence="2 3">
    <name type="scientific">Paraphoma chrysanthemicola</name>
    <dbReference type="NCBI Taxonomy" id="798071"/>
    <lineage>
        <taxon>Eukaryota</taxon>
        <taxon>Fungi</taxon>
        <taxon>Dikarya</taxon>
        <taxon>Ascomycota</taxon>
        <taxon>Pezizomycotina</taxon>
        <taxon>Dothideomycetes</taxon>
        <taxon>Pleosporomycetidae</taxon>
        <taxon>Pleosporales</taxon>
        <taxon>Pleosporineae</taxon>
        <taxon>Phaeosphaeriaceae</taxon>
        <taxon>Paraphoma</taxon>
    </lineage>
</organism>